<proteinExistence type="predicted"/>
<evidence type="ECO:0000313" key="1">
    <source>
        <dbReference type="EMBL" id="USR89615.1"/>
    </source>
</evidence>
<dbReference type="Proteomes" id="UP001056708">
    <property type="component" value="Chromosome"/>
</dbReference>
<dbReference type="RefSeq" id="WP_252660462.1">
    <property type="nucleotide sequence ID" value="NZ_CP098611.1"/>
</dbReference>
<evidence type="ECO:0000313" key="2">
    <source>
        <dbReference type="Proteomes" id="UP001056708"/>
    </source>
</evidence>
<sequence length="192" mass="21366">MNVAIFEVCRNPEIRKQTETLLLSQAFERLGISCQVYSNDGIWSRRTFLNPSLLQNALSDGPLDAVHLALHGDRDGLVLGWSQAEKIRDRRPQTRLSPNAIETMTQWRGKLIVSGAASVYPLADAFLQAGASGVVVPERSISYQNLVPFLDIFYGKLANRQAPQTALDSAIRQFPDLQSFRLLSRRNTPGLS</sequence>
<keyword evidence="2" id="KW-1185">Reference proteome</keyword>
<accession>A0ABY5AKV0</accession>
<dbReference type="EMBL" id="CP098611">
    <property type="protein sequence ID" value="USR89615.1"/>
    <property type="molecule type" value="Genomic_DNA"/>
</dbReference>
<organism evidence="1 2">
    <name type="scientific">Phormidium yuhuli AB48</name>
    <dbReference type="NCBI Taxonomy" id="2940671"/>
    <lineage>
        <taxon>Bacteria</taxon>
        <taxon>Bacillati</taxon>
        <taxon>Cyanobacteriota</taxon>
        <taxon>Cyanophyceae</taxon>
        <taxon>Oscillatoriophycideae</taxon>
        <taxon>Oscillatoriales</taxon>
        <taxon>Oscillatoriaceae</taxon>
        <taxon>Phormidium</taxon>
        <taxon>Phormidium yuhuli</taxon>
    </lineage>
</organism>
<reference evidence="1" key="1">
    <citation type="submission" date="2022-06" db="EMBL/GenBank/DDBJ databases">
        <title>Genome sequence of Phormidium yuhuli AB48 isolated from an industrial photobioreactor environment.</title>
        <authorList>
            <person name="Qiu Y."/>
            <person name="Noonan A.J.C."/>
            <person name="Dofher K."/>
            <person name="Koch M."/>
            <person name="Kieft B."/>
            <person name="Lin X."/>
            <person name="Ziels R.M."/>
            <person name="Hallam S.J."/>
        </authorList>
    </citation>
    <scope>NUCLEOTIDE SEQUENCE</scope>
    <source>
        <strain evidence="1">AB48</strain>
    </source>
</reference>
<protein>
    <submittedName>
        <fullName evidence="1">Uncharacterized protein</fullName>
    </submittedName>
</protein>
<name>A0ABY5AKV0_9CYAN</name>
<gene>
    <name evidence="1" type="ORF">NEA10_12055</name>
</gene>